<dbReference type="InterPro" id="IPR036051">
    <property type="entry name" value="KRAB_dom_sf"/>
</dbReference>
<protein>
    <recommendedName>
        <fullName evidence="1">KRAB domain-containing protein</fullName>
    </recommendedName>
</protein>
<keyword evidence="3" id="KW-1185">Reference proteome</keyword>
<dbReference type="GO" id="GO:0006355">
    <property type="term" value="P:regulation of DNA-templated transcription"/>
    <property type="evidence" value="ECO:0007669"/>
    <property type="project" value="InterPro"/>
</dbReference>
<dbReference type="CDD" id="cd07765">
    <property type="entry name" value="KRAB_A-box"/>
    <property type="match status" value="1"/>
</dbReference>
<dbReference type="SMART" id="SM00349">
    <property type="entry name" value="KRAB"/>
    <property type="match status" value="1"/>
</dbReference>
<dbReference type="InterPro" id="IPR050169">
    <property type="entry name" value="Krueppel_C2H2_ZnF"/>
</dbReference>
<feature type="domain" description="KRAB" evidence="1">
    <location>
        <begin position="13"/>
        <end position="68"/>
    </location>
</feature>
<dbReference type="Ensembl" id="ENSPTIT00000024830.1">
    <property type="protein sequence ID" value="ENSPTIP00000020484.1"/>
    <property type="gene ID" value="ENSPTIG00000017953.1"/>
</dbReference>
<dbReference type="PANTHER" id="PTHR23232">
    <property type="entry name" value="KRAB DOMAIN C2H2 ZINC FINGER"/>
    <property type="match status" value="1"/>
</dbReference>
<organism evidence="2 3">
    <name type="scientific">Panthera tigris altaica</name>
    <name type="common">Siberian tiger</name>
    <dbReference type="NCBI Taxonomy" id="74533"/>
    <lineage>
        <taxon>Eukaryota</taxon>
        <taxon>Metazoa</taxon>
        <taxon>Chordata</taxon>
        <taxon>Craniata</taxon>
        <taxon>Vertebrata</taxon>
        <taxon>Euteleostomi</taxon>
        <taxon>Mammalia</taxon>
        <taxon>Eutheria</taxon>
        <taxon>Laurasiatheria</taxon>
        <taxon>Carnivora</taxon>
        <taxon>Feliformia</taxon>
        <taxon>Felidae</taxon>
        <taxon>Pantherinae</taxon>
        <taxon>Panthera</taxon>
    </lineage>
</organism>
<dbReference type="Proteomes" id="UP000675900">
    <property type="component" value="Unassembled WGS sequence"/>
</dbReference>
<reference evidence="2" key="1">
    <citation type="submission" date="2025-08" db="UniProtKB">
        <authorList>
            <consortium name="Ensembl"/>
        </authorList>
    </citation>
    <scope>IDENTIFICATION</scope>
</reference>
<dbReference type="PROSITE" id="PS50805">
    <property type="entry name" value="KRAB"/>
    <property type="match status" value="1"/>
</dbReference>
<evidence type="ECO:0000259" key="1">
    <source>
        <dbReference type="PROSITE" id="PS50805"/>
    </source>
</evidence>
<dbReference type="AlphaFoldDB" id="A0A8C9MAI6"/>
<evidence type="ECO:0000313" key="2">
    <source>
        <dbReference type="Ensembl" id="ENSPTIP00000020484.1"/>
    </source>
</evidence>
<dbReference type="GeneTree" id="ENSGT00980000199360"/>
<name>A0A8C9MAI6_PANTA</name>
<dbReference type="Pfam" id="PF01352">
    <property type="entry name" value="KRAB"/>
    <property type="match status" value="1"/>
</dbReference>
<dbReference type="SUPFAM" id="SSF109640">
    <property type="entry name" value="KRAB domain (Kruppel-associated box)"/>
    <property type="match status" value="1"/>
</dbReference>
<evidence type="ECO:0000313" key="3">
    <source>
        <dbReference type="Proteomes" id="UP000675900"/>
    </source>
</evidence>
<dbReference type="PANTHER" id="PTHR23232:SF157">
    <property type="entry name" value="ZINC FINGER PROTEIN 525"/>
    <property type="match status" value="1"/>
</dbReference>
<proteinExistence type="predicted"/>
<accession>A0A8C9MAI6</accession>
<dbReference type="InterPro" id="IPR001909">
    <property type="entry name" value="KRAB"/>
</dbReference>
<dbReference type="Gene3D" id="6.10.140.140">
    <property type="match status" value="1"/>
</dbReference>
<reference evidence="2" key="2">
    <citation type="submission" date="2025-09" db="UniProtKB">
        <authorList>
            <consortium name="Ensembl"/>
        </authorList>
    </citation>
    <scope>IDENTIFICATION</scope>
</reference>
<sequence>SAASVITHAVVLDTFKYVAITFTQEEWGQLDLDQRALYQEVMLNTCGFLVSLGKGSPLYPWVGGPQPS</sequence>